<feature type="compositionally biased region" description="Basic and acidic residues" evidence="1">
    <location>
        <begin position="10"/>
        <end position="21"/>
    </location>
</feature>
<organism evidence="3 4">
    <name type="scientific">Streptomyces zingiberis</name>
    <dbReference type="NCBI Taxonomy" id="2053010"/>
    <lineage>
        <taxon>Bacteria</taxon>
        <taxon>Bacillati</taxon>
        <taxon>Actinomycetota</taxon>
        <taxon>Actinomycetes</taxon>
        <taxon>Kitasatosporales</taxon>
        <taxon>Streptomycetaceae</taxon>
        <taxon>Streptomyces</taxon>
    </lineage>
</organism>
<evidence type="ECO:0000313" key="4">
    <source>
        <dbReference type="Proteomes" id="UP000695264"/>
    </source>
</evidence>
<evidence type="ECO:0000256" key="1">
    <source>
        <dbReference type="SAM" id="MobiDB-lite"/>
    </source>
</evidence>
<keyword evidence="4" id="KW-1185">Reference proteome</keyword>
<dbReference type="CDD" id="cd00093">
    <property type="entry name" value="HTH_XRE"/>
    <property type="match status" value="1"/>
</dbReference>
<gene>
    <name evidence="3" type="ORF">HCK00_07445</name>
</gene>
<accession>A0ABX1BRL1</accession>
<evidence type="ECO:0000259" key="2">
    <source>
        <dbReference type="PROSITE" id="PS50943"/>
    </source>
</evidence>
<dbReference type="InterPro" id="IPR010982">
    <property type="entry name" value="Lambda_DNA-bd_dom_sf"/>
</dbReference>
<dbReference type="InterPro" id="IPR001387">
    <property type="entry name" value="Cro/C1-type_HTH"/>
</dbReference>
<dbReference type="InterPro" id="IPR043917">
    <property type="entry name" value="DUF5753"/>
</dbReference>
<dbReference type="Pfam" id="PF19054">
    <property type="entry name" value="DUF5753"/>
    <property type="match status" value="1"/>
</dbReference>
<protein>
    <submittedName>
        <fullName evidence="3">Helix-turn-helix domain-containing protein</fullName>
    </submittedName>
</protein>
<dbReference type="Gene3D" id="1.10.260.40">
    <property type="entry name" value="lambda repressor-like DNA-binding domains"/>
    <property type="match status" value="1"/>
</dbReference>
<evidence type="ECO:0000313" key="3">
    <source>
        <dbReference type="EMBL" id="NJQ00374.1"/>
    </source>
</evidence>
<dbReference type="Proteomes" id="UP000695264">
    <property type="component" value="Unassembled WGS sequence"/>
</dbReference>
<dbReference type="SMART" id="SM00530">
    <property type="entry name" value="HTH_XRE"/>
    <property type="match status" value="1"/>
</dbReference>
<sequence>MGSGTGRGAARKDATESYRERRCGHRKEHPPVWAAYGKLVRLFREQAGLTQSTLAHAIGYSLEQVASVEQGRRPAKDSFTKAAERVLSAGGALRVLQDDVDHAKLPQFFRDFALLEAEALSRFSYDPMVIPGLLQTEAYARALLEAHFPPMDEETIEHHLSARLARQSLLTRKNPPVVFVFILEEAALHREVGGPAVMKEQLRHLLTCTGMRNVEIQVMRTSQSVHNGVNGQMVLLETIDHRRFVGLESQGTVSVVSEEDDVSEFWLQYGMLRTQALNATESARLIEREAGRR</sequence>
<comment type="caution">
    <text evidence="3">The sequence shown here is derived from an EMBL/GenBank/DDBJ whole genome shotgun (WGS) entry which is preliminary data.</text>
</comment>
<feature type="domain" description="HTH cro/C1-type" evidence="2">
    <location>
        <begin position="40"/>
        <end position="73"/>
    </location>
</feature>
<dbReference type="PROSITE" id="PS50943">
    <property type="entry name" value="HTH_CROC1"/>
    <property type="match status" value="1"/>
</dbReference>
<name>A0ABX1BRL1_9ACTN</name>
<dbReference type="Pfam" id="PF13560">
    <property type="entry name" value="HTH_31"/>
    <property type="match status" value="1"/>
</dbReference>
<proteinExistence type="predicted"/>
<feature type="region of interest" description="Disordered" evidence="1">
    <location>
        <begin position="1"/>
        <end position="24"/>
    </location>
</feature>
<dbReference type="EMBL" id="JAATEN010000004">
    <property type="protein sequence ID" value="NJQ00374.1"/>
    <property type="molecule type" value="Genomic_DNA"/>
</dbReference>
<reference evidence="3 4" key="1">
    <citation type="submission" date="2020-03" db="EMBL/GenBank/DDBJ databases">
        <title>WGS of actinomycetes isolated from Thailand.</title>
        <authorList>
            <person name="Thawai C."/>
        </authorList>
    </citation>
    <scope>NUCLEOTIDE SEQUENCE [LARGE SCALE GENOMIC DNA]</scope>
    <source>
        <strain evidence="3 4">PLAI 1-29</strain>
    </source>
</reference>
<dbReference type="SUPFAM" id="SSF47413">
    <property type="entry name" value="lambda repressor-like DNA-binding domains"/>
    <property type="match status" value="1"/>
</dbReference>